<evidence type="ECO:0000259" key="2">
    <source>
        <dbReference type="PROSITE" id="PS50249"/>
    </source>
</evidence>
<dbReference type="EMBL" id="FN649740">
    <property type="protein sequence ID" value="CBJ27075.1"/>
    <property type="molecule type" value="Genomic_DNA"/>
</dbReference>
<dbReference type="PANTHER" id="PTHR10410">
    <property type="entry name" value="EUKARYOTIC TRANSLATION INITIATION FACTOR 3 -RELATED"/>
    <property type="match status" value="1"/>
</dbReference>
<dbReference type="FunFam" id="3.40.140.10:FF:000067">
    <property type="entry name" value="COP9 signalosome, subunit CSN5"/>
    <property type="match status" value="1"/>
</dbReference>
<accession>D7G460</accession>
<dbReference type="CDD" id="cd08069">
    <property type="entry name" value="MPN_RPN11_CSN5"/>
    <property type="match status" value="1"/>
</dbReference>
<evidence type="ECO:0000313" key="4">
    <source>
        <dbReference type="Proteomes" id="UP000002630"/>
    </source>
</evidence>
<feature type="region of interest" description="Disordered" evidence="1">
    <location>
        <begin position="1"/>
        <end position="27"/>
    </location>
</feature>
<feature type="compositionally biased region" description="Gly residues" evidence="1">
    <location>
        <begin position="1"/>
        <end position="10"/>
    </location>
</feature>
<name>D7G460_ECTSI</name>
<dbReference type="Proteomes" id="UP000002630">
    <property type="component" value="Linkage Group LG15"/>
</dbReference>
<dbReference type="STRING" id="2880.D7G460"/>
<dbReference type="SUPFAM" id="SSF102712">
    <property type="entry name" value="JAB1/MPN domain"/>
    <property type="match status" value="1"/>
</dbReference>
<dbReference type="EMBL" id="FN648763">
    <property type="protein sequence ID" value="CBJ27075.1"/>
    <property type="molecule type" value="Genomic_DNA"/>
</dbReference>
<dbReference type="InterPro" id="IPR037518">
    <property type="entry name" value="MPN"/>
</dbReference>
<organism evidence="3 4">
    <name type="scientific">Ectocarpus siliculosus</name>
    <name type="common">Brown alga</name>
    <name type="synonym">Conferva siliculosa</name>
    <dbReference type="NCBI Taxonomy" id="2880"/>
    <lineage>
        <taxon>Eukaryota</taxon>
        <taxon>Sar</taxon>
        <taxon>Stramenopiles</taxon>
        <taxon>Ochrophyta</taxon>
        <taxon>PX clade</taxon>
        <taxon>Phaeophyceae</taxon>
        <taxon>Ectocarpales</taxon>
        <taxon>Ectocarpaceae</taxon>
        <taxon>Ectocarpus</taxon>
    </lineage>
</organism>
<protein>
    <submittedName>
        <fullName evidence="3">COP9 signalosome complex subunit 5a</fullName>
    </submittedName>
</protein>
<dbReference type="Pfam" id="PF01398">
    <property type="entry name" value="JAB"/>
    <property type="match status" value="1"/>
</dbReference>
<feature type="domain" description="MPN" evidence="2">
    <location>
        <begin position="56"/>
        <end position="214"/>
    </location>
</feature>
<keyword evidence="4" id="KW-1185">Reference proteome</keyword>
<gene>
    <name evidence="3" type="ORF">Esi_0055_0013</name>
</gene>
<dbReference type="SMART" id="SM00232">
    <property type="entry name" value="JAB_MPN"/>
    <property type="match status" value="1"/>
</dbReference>
<dbReference type="InterPro" id="IPR000555">
    <property type="entry name" value="JAMM/MPN+_dom"/>
</dbReference>
<dbReference type="OMA" id="VKMKLFQ"/>
<evidence type="ECO:0000256" key="1">
    <source>
        <dbReference type="SAM" id="MobiDB-lite"/>
    </source>
</evidence>
<dbReference type="InParanoid" id="D7G460"/>
<dbReference type="Gene3D" id="3.40.140.10">
    <property type="entry name" value="Cytidine Deaminase, domain 2"/>
    <property type="match status" value="1"/>
</dbReference>
<dbReference type="eggNOG" id="KOG1554">
    <property type="taxonomic scope" value="Eukaryota"/>
</dbReference>
<evidence type="ECO:0000313" key="3">
    <source>
        <dbReference type="EMBL" id="CBJ27075.1"/>
    </source>
</evidence>
<dbReference type="GO" id="GO:0008237">
    <property type="term" value="F:metallopeptidase activity"/>
    <property type="evidence" value="ECO:0007669"/>
    <property type="project" value="InterPro"/>
</dbReference>
<reference evidence="3 4" key="1">
    <citation type="journal article" date="2010" name="Nature">
        <title>The Ectocarpus genome and the independent evolution of multicellularity in brown algae.</title>
        <authorList>
            <person name="Cock J.M."/>
            <person name="Sterck L."/>
            <person name="Rouze P."/>
            <person name="Scornet D."/>
            <person name="Allen A.E."/>
            <person name="Amoutzias G."/>
            <person name="Anthouard V."/>
            <person name="Artiguenave F."/>
            <person name="Aury J.M."/>
            <person name="Badger J.H."/>
            <person name="Beszteri B."/>
            <person name="Billiau K."/>
            <person name="Bonnet E."/>
            <person name="Bothwell J.H."/>
            <person name="Bowler C."/>
            <person name="Boyen C."/>
            <person name="Brownlee C."/>
            <person name="Carrano C.J."/>
            <person name="Charrier B."/>
            <person name="Cho G.Y."/>
            <person name="Coelho S.M."/>
            <person name="Collen J."/>
            <person name="Corre E."/>
            <person name="Da Silva C."/>
            <person name="Delage L."/>
            <person name="Delaroque N."/>
            <person name="Dittami S.M."/>
            <person name="Doulbeau S."/>
            <person name="Elias M."/>
            <person name="Farnham G."/>
            <person name="Gachon C.M."/>
            <person name="Gschloessl B."/>
            <person name="Heesch S."/>
            <person name="Jabbari K."/>
            <person name="Jubin C."/>
            <person name="Kawai H."/>
            <person name="Kimura K."/>
            <person name="Kloareg B."/>
            <person name="Kupper F.C."/>
            <person name="Lang D."/>
            <person name="Le Bail A."/>
            <person name="Leblanc C."/>
            <person name="Lerouge P."/>
            <person name="Lohr M."/>
            <person name="Lopez P.J."/>
            <person name="Martens C."/>
            <person name="Maumus F."/>
            <person name="Michel G."/>
            <person name="Miranda-Saavedra D."/>
            <person name="Morales J."/>
            <person name="Moreau H."/>
            <person name="Motomura T."/>
            <person name="Nagasato C."/>
            <person name="Napoli C.A."/>
            <person name="Nelson D.R."/>
            <person name="Nyvall-Collen P."/>
            <person name="Peters A.F."/>
            <person name="Pommier C."/>
            <person name="Potin P."/>
            <person name="Poulain J."/>
            <person name="Quesneville H."/>
            <person name="Read B."/>
            <person name="Rensing S.A."/>
            <person name="Ritter A."/>
            <person name="Rousvoal S."/>
            <person name="Samanta M."/>
            <person name="Samson G."/>
            <person name="Schroeder D.C."/>
            <person name="Segurens B."/>
            <person name="Strittmatter M."/>
            <person name="Tonon T."/>
            <person name="Tregear J.W."/>
            <person name="Valentin K."/>
            <person name="von Dassow P."/>
            <person name="Yamagishi T."/>
            <person name="Van de Peer Y."/>
            <person name="Wincker P."/>
        </authorList>
    </citation>
    <scope>NUCLEOTIDE SEQUENCE [LARGE SCALE GENOMIC DNA]</scope>
    <source>
        <strain evidence="4">Ec32 / CCAP1310/4</strain>
    </source>
</reference>
<proteinExistence type="predicted"/>
<dbReference type="OrthoDB" id="10266268at2759"/>
<dbReference type="InterPro" id="IPR050242">
    <property type="entry name" value="JAMM_MPN+_peptidase_M67A"/>
</dbReference>
<dbReference type="PROSITE" id="PS50249">
    <property type="entry name" value="MPN"/>
    <property type="match status" value="1"/>
</dbReference>
<sequence length="365" mass="40269">MADTAYGGGAAAAPSVETSAPSKDSRDSLYSFDEAKLELTRKTKPWMQDPKYFKKVKISPSAAMKMLMHANSGVEKGMAAGGKPVEIMGMMLGRPDTETANALIVTDVFPLPVEGAETKVLADDQEVANYMIGLGDLLETTRKERFMGWYHSHPFDVEVHSHCFLSSTDISTQLSWQRAEDPHGNPWLAIVVDPLRSLAKSRPEFGAFRVYPPEFNAPLNETPDGKIVTDDSQRVELWGACWNRYYSMEIEYFMSSLASDVMGILTENFLWMRTLGSTPILESENRERFSERIGNVADKVEHCDVHMNHGAGTSVSGYLVADSAASKPKEESAISKATHGSSELAIEHCQGQMTQITKSIVFGIK</sequence>
<dbReference type="AlphaFoldDB" id="D7G460"/>